<name>A0AAN6NJS0_9PEZI</name>
<organism evidence="1 2">
    <name type="scientific">Diplogelasinospora grovesii</name>
    <dbReference type="NCBI Taxonomy" id="303347"/>
    <lineage>
        <taxon>Eukaryota</taxon>
        <taxon>Fungi</taxon>
        <taxon>Dikarya</taxon>
        <taxon>Ascomycota</taxon>
        <taxon>Pezizomycotina</taxon>
        <taxon>Sordariomycetes</taxon>
        <taxon>Sordariomycetidae</taxon>
        <taxon>Sordariales</taxon>
        <taxon>Diplogelasinosporaceae</taxon>
        <taxon>Diplogelasinospora</taxon>
    </lineage>
</organism>
<keyword evidence="2" id="KW-1185">Reference proteome</keyword>
<comment type="caution">
    <text evidence="1">The sequence shown here is derived from an EMBL/GenBank/DDBJ whole genome shotgun (WGS) entry which is preliminary data.</text>
</comment>
<accession>A0AAN6NJS0</accession>
<evidence type="ECO:0000313" key="2">
    <source>
        <dbReference type="Proteomes" id="UP001303473"/>
    </source>
</evidence>
<dbReference type="AlphaFoldDB" id="A0AAN6NJS0"/>
<sequence length="236" mass="26197">MTSEKQMNVHATPLDRREMIKMEASSITIWRNRVDECGGVNLEAGPLMPTCSFFSFPALALSPPILPDLVPPVARRPTEKADCSLPHNLTLLHACEVQGFEQISAEVRGTALSYQKPSFAWRGICVCNVYIPPYAGPFHHVPYSSLVVPCAASRILPSRITELDRFRPCGSIVTYLVRMPWPCMARDHRQALSVSGKEQTPDRSVWSLHLVPSSSPSLPPPVIGRILHASSPRYRC</sequence>
<gene>
    <name evidence="1" type="ORF">QBC46DRAFT_5157</name>
</gene>
<proteinExistence type="predicted"/>
<reference evidence="2" key="1">
    <citation type="journal article" date="2023" name="Mol. Phylogenet. Evol.">
        <title>Genome-scale phylogeny and comparative genomics of the fungal order Sordariales.</title>
        <authorList>
            <person name="Hensen N."/>
            <person name="Bonometti L."/>
            <person name="Westerberg I."/>
            <person name="Brannstrom I.O."/>
            <person name="Guillou S."/>
            <person name="Cros-Aarteil S."/>
            <person name="Calhoun S."/>
            <person name="Haridas S."/>
            <person name="Kuo A."/>
            <person name="Mondo S."/>
            <person name="Pangilinan J."/>
            <person name="Riley R."/>
            <person name="LaButti K."/>
            <person name="Andreopoulos B."/>
            <person name="Lipzen A."/>
            <person name="Chen C."/>
            <person name="Yan M."/>
            <person name="Daum C."/>
            <person name="Ng V."/>
            <person name="Clum A."/>
            <person name="Steindorff A."/>
            <person name="Ohm R.A."/>
            <person name="Martin F."/>
            <person name="Silar P."/>
            <person name="Natvig D.O."/>
            <person name="Lalanne C."/>
            <person name="Gautier V."/>
            <person name="Ament-Velasquez S.L."/>
            <person name="Kruys A."/>
            <person name="Hutchinson M.I."/>
            <person name="Powell A.J."/>
            <person name="Barry K."/>
            <person name="Miller A.N."/>
            <person name="Grigoriev I.V."/>
            <person name="Debuchy R."/>
            <person name="Gladieux P."/>
            <person name="Hiltunen Thoren M."/>
            <person name="Johannesson H."/>
        </authorList>
    </citation>
    <scope>NUCLEOTIDE SEQUENCE [LARGE SCALE GENOMIC DNA]</scope>
    <source>
        <strain evidence="2">CBS 340.73</strain>
    </source>
</reference>
<protein>
    <submittedName>
        <fullName evidence="1">Uncharacterized protein</fullName>
    </submittedName>
</protein>
<dbReference type="Proteomes" id="UP001303473">
    <property type="component" value="Unassembled WGS sequence"/>
</dbReference>
<dbReference type="EMBL" id="MU853752">
    <property type="protein sequence ID" value="KAK3946394.1"/>
    <property type="molecule type" value="Genomic_DNA"/>
</dbReference>
<evidence type="ECO:0000313" key="1">
    <source>
        <dbReference type="EMBL" id="KAK3946394.1"/>
    </source>
</evidence>